<dbReference type="AlphaFoldDB" id="A0A0A1DV80"/>
<accession>A0A0A1DV80</accession>
<dbReference type="RefSeq" id="WP_038682450.1">
    <property type="nucleotide sequence ID" value="NZ_BJMC01000021.1"/>
</dbReference>
<reference evidence="1 2" key="1">
    <citation type="journal article" date="2015" name="Genome Announc.">
        <title>Complete Genome Sequence of Steroid-Transforming Nocardioides simplex VKM Ac-2033D.</title>
        <authorList>
            <person name="Shtratnikova V.Y."/>
            <person name="Schelkunov M.I."/>
            <person name="Pekov Y.A."/>
            <person name="Fokina V.V."/>
            <person name="Logacheva M.D."/>
            <person name="Sokolov S.L."/>
            <person name="Bragin E.Y."/>
            <person name="Ashapkin V.V."/>
            <person name="Donova M.V."/>
        </authorList>
    </citation>
    <scope>NUCLEOTIDE SEQUENCE [LARGE SCALE GENOMIC DNA]</scope>
    <source>
        <strain evidence="1 2">VKM Ac-2033D</strain>
    </source>
</reference>
<proteinExistence type="predicted"/>
<dbReference type="HOGENOM" id="CLU_1228862_0_0_11"/>
<sequence>MTSSARRLLPPALLAVLALAPAAPAGATAAPVAVPEPATAPAAYPAMCDALDLTDEAEIDARALPADDVFAGTVRAVQPTAGDAKRIGYLVAVERPFRGDIDKDKQVLVTIDWPADVDPTVRKARAYLFFTNDRGGRVVADPCTGTALLPGGITPRVTATLRRYLASVEPTAPPSPTPQPVAFDDPGDPLGNPPELGRVLASGGAIALIGVLGLVLVSRLGRRRG</sequence>
<evidence type="ECO:0000313" key="2">
    <source>
        <dbReference type="Proteomes" id="UP000030300"/>
    </source>
</evidence>
<dbReference type="Proteomes" id="UP000030300">
    <property type="component" value="Chromosome"/>
</dbReference>
<gene>
    <name evidence="1" type="ORF">KR76_25855</name>
</gene>
<dbReference type="GeneID" id="96612173"/>
<keyword evidence="2" id="KW-1185">Reference proteome</keyword>
<dbReference type="EMBL" id="CP009896">
    <property type="protein sequence ID" value="AIY19340.1"/>
    <property type="molecule type" value="Genomic_DNA"/>
</dbReference>
<organism evidence="1 2">
    <name type="scientific">Nocardioides simplex</name>
    <name type="common">Arthrobacter simplex</name>
    <dbReference type="NCBI Taxonomy" id="2045"/>
    <lineage>
        <taxon>Bacteria</taxon>
        <taxon>Bacillati</taxon>
        <taxon>Actinomycetota</taxon>
        <taxon>Actinomycetes</taxon>
        <taxon>Propionibacteriales</taxon>
        <taxon>Nocardioidaceae</taxon>
        <taxon>Pimelobacter</taxon>
    </lineage>
</organism>
<evidence type="ECO:0000313" key="1">
    <source>
        <dbReference type="EMBL" id="AIY19340.1"/>
    </source>
</evidence>
<dbReference type="STRING" id="2045.KR76_25855"/>
<protein>
    <submittedName>
        <fullName evidence="1">Uncharacterized protein</fullName>
    </submittedName>
</protein>
<dbReference type="KEGG" id="psim:KR76_25855"/>
<dbReference type="eggNOG" id="ENOG5030TKJ">
    <property type="taxonomic scope" value="Bacteria"/>
</dbReference>
<name>A0A0A1DV80_NOCSI</name>